<dbReference type="HOGENOM" id="CLU_000788_0_1_10"/>
<dbReference type="eggNOG" id="COG1112">
    <property type="taxonomic scope" value="Bacteria"/>
</dbReference>
<dbReference type="InterPro" id="IPR021754">
    <property type="entry name" value="DUF3320"/>
</dbReference>
<evidence type="ECO:0000313" key="5">
    <source>
        <dbReference type="EMBL" id="EHQ24443.1"/>
    </source>
</evidence>
<dbReference type="InterPro" id="IPR045055">
    <property type="entry name" value="DNA2/NAM7-like"/>
</dbReference>
<evidence type="ECO:0000259" key="4">
    <source>
        <dbReference type="Pfam" id="PF18741"/>
    </source>
</evidence>
<feature type="domain" description="DNA2/NAM7 helicase-like C-terminal" evidence="3">
    <location>
        <begin position="1387"/>
        <end position="1573"/>
    </location>
</feature>
<protein>
    <submittedName>
        <fullName evidence="5">DNA helicase</fullName>
    </submittedName>
</protein>
<sequence>MNSVNVPVIAVDFVLAPVINFAMQQNHVPVVRELVIRNISQADLNNLSIQITSEPGFALSWVQPVDILRVGDAWAFESVRIDVSPKFLAELTERLTGRFTLTVLAAGQTLFENRYDVDLLAYDQWNGVGLLPEMLAAFITPNHPEIPQIIRNAAAILAKWTGSPSFDEYQSRNPDRVRKQMAAIYEAIADMELIYVSVPASFEESGQRVRLSDAILSQRLANCLDLSLLYAACLEAVGIHPLVMIVKGHAFAGAWLIDESFADPVNDDPSLISKRTAQGINDIAILECTCMNAGKRVPFDEAVRLAESKMLNTDNFHLFMDVKRARFGGIRPLPLRIATPTGWEIKADDFKTNQTNFLPEDIVVGQKLVSVNHIDLSKQRLWERKLLDLTLRNNLLNTRLTKSAIQFLTVSLAKLEDALADGKEFQVLGKPADWDNTLRDVGIYQAIHATDPVAELVRHELTHQRLRTYLNEADLNYSLTALYRASRLSMEENGANTLYIGLGLLKWYETEASERPRFAPILLMPVEIVRKTAKSGYIIRNREEETMVNITLLEMLRQDFGITIGGLDVLPKDESGVDVRTIFNIIRQSIMTKARWDVEEQAILGTFSFSKFILWNDIHNNAGELAKNDVVASLISGRLEQSLVDDLSGGSISDADLHPESIALPISTDSSQLQAIVSSGQGKSFVLHGPPGTGKSQTITNIIANALYAGKRVLFVASKKAALEVVESRLQAIGIGNFCLELHSNKSKKSEVLEQLKRATMAVKKPAPEYFTSTADRLFGVRSDLNTYVEALHQKHPIGYSLFDLFSGYVRLSGTPGGEVYFQASLIEKLNEDKLHTWDDITGQLQSIVMAVSAPATHPLRAMRPETYTPQLKTEAKQLIEQFKAVLLQFGTAVNRVSALLQLDGAIQSEEQVLLLAEIARLLQSLPDSPPSFIQAESIEQTLAQVIGLAAHGQQRDVLRQQLLQQFTRDILTYPAARTLTEWNMASEKWFLPRWLQHRAIAKTLKQLATTGTVEDEHIPAILQNIIACQAEQQLIDEATFLPGLLGFLWQSGNCDWQNLIQVSNTYIQLNRLVAKALGLPLLKDWRSKFAGLIAEGSQAYLSAHDSELKQFLALFNQLKQCEAGLLRLLMIDYSVTDNLPGNWINNLVTQCDEWLQGLDLLKDWYHYHQIKTAALEAGLAPLITAYETGEIKNTNLLTAYKKGLYKSAAEHIIALSPQLATFNSELFEGKIKRFRELSLSFEQQTRDELYARLAAKIPSFSQEASQSSEMGLLQRTIRNNGRAMPIRKLFDSIPNLLPRLTPCMLMSPISVAQYFDASSPKFDLVVFDEASQMPTCEAVGAIARGNSVIVVGDPKQMPPTSFFSANNIDEDNIEKEDLESILDDCLALSMPSHHLLWHYRSKHESLIAFSNAKYYDNNLLTFPSTDDISSKVQYVHVKGFYDKGKSRQNRFEAKAIVDEIVLRLSDPLLARKSIGVVTFSSVQQTLVEDLLTEVFQLRPDLEKIAMDGEEPIFIKNLENVQGDERDVILFSIGYGPDENGRVSLNFGPINRDGGWRRLNVAVTRARYEMKVFATLTSDQIDLNRTSSEGVAGLKAFLAYAEKGKQALPLRALNGSNQGQGFEELLAAEIRQHGYEVHTHIGCSAYKIDLGIVNPQNPAQYLLALLGDGETYYNARTSSDREIVQVGVLKTLGWNVYKVWSTEWWENPGKVIAEIMEAIHHAEQGIAPEPKLDLSDTPLPQEEEELEVEIEETITIDLSPGTVPVSPYRHLYEVATVEFVVTASTEEFFLQGNRAKIKAQIAQVLRVESPISKNLLAKRVLAGWSISRMGARVSNHFEVLFHELDLKQTTDGAKTIFWKHDHHPDQYHFYRVAHTEAQKREADDLPLHEVANGIKDILRNQISLSKTDLVKEASKLFGYARIGSNVENAMLQAIDKTIKNGVGRLENERVVYEG</sequence>
<evidence type="ECO:0000313" key="6">
    <source>
        <dbReference type="Proteomes" id="UP000002774"/>
    </source>
</evidence>
<dbReference type="InterPro" id="IPR027417">
    <property type="entry name" value="P-loop_NTPase"/>
</dbReference>
<name>H1YFP1_9SPHI</name>
<keyword evidence="5" id="KW-0347">Helicase</keyword>
<dbReference type="Pfam" id="PF11784">
    <property type="entry name" value="DUF3320"/>
    <property type="match status" value="1"/>
</dbReference>
<dbReference type="CDD" id="cd18808">
    <property type="entry name" value="SF1_C_Upf1"/>
    <property type="match status" value="1"/>
</dbReference>
<dbReference type="InterPro" id="IPR047187">
    <property type="entry name" value="SF1_C_Upf1"/>
</dbReference>
<feature type="domain" description="DNA2/NAM7 helicase helicase" evidence="2">
    <location>
        <begin position="668"/>
        <end position="732"/>
    </location>
</feature>
<dbReference type="Proteomes" id="UP000002774">
    <property type="component" value="Chromosome"/>
</dbReference>
<keyword evidence="5" id="KW-0547">Nucleotide-binding</keyword>
<dbReference type="InterPro" id="IPR011335">
    <property type="entry name" value="Restrct_endonuc-II-like"/>
</dbReference>
<dbReference type="PANTHER" id="PTHR10887:SF530">
    <property type="entry name" value="SUPERFAMILY I DNA HELICASES"/>
    <property type="match status" value="1"/>
</dbReference>
<accession>H1YFP1</accession>
<dbReference type="Gene3D" id="3.40.50.300">
    <property type="entry name" value="P-loop containing nucleotide triphosphate hydrolases"/>
    <property type="match status" value="3"/>
</dbReference>
<keyword evidence="6" id="KW-1185">Reference proteome</keyword>
<dbReference type="SUPFAM" id="SSF52980">
    <property type="entry name" value="Restriction endonuclease-like"/>
    <property type="match status" value="1"/>
</dbReference>
<dbReference type="RefSeq" id="WP_008503990.1">
    <property type="nucleotide sequence ID" value="NZ_CM001403.1"/>
</dbReference>
<evidence type="ECO:0000259" key="2">
    <source>
        <dbReference type="Pfam" id="PF13086"/>
    </source>
</evidence>
<proteinExistence type="predicted"/>
<dbReference type="PANTHER" id="PTHR10887">
    <property type="entry name" value="DNA2/NAM7 HELICASE FAMILY"/>
    <property type="match status" value="1"/>
</dbReference>
<evidence type="ECO:0000259" key="3">
    <source>
        <dbReference type="Pfam" id="PF13087"/>
    </source>
</evidence>
<dbReference type="Pfam" id="PF13087">
    <property type="entry name" value="AAA_12"/>
    <property type="match status" value="1"/>
</dbReference>
<dbReference type="InterPro" id="IPR025103">
    <property type="entry name" value="DUF4011"/>
</dbReference>
<feature type="domain" description="Restriction endonuclease type II-like" evidence="4">
    <location>
        <begin position="1622"/>
        <end position="1719"/>
    </location>
</feature>
<dbReference type="InterPro" id="IPR049468">
    <property type="entry name" value="Restrct_endonuc-II-like_dom"/>
</dbReference>
<dbReference type="EMBL" id="CM001403">
    <property type="protein sequence ID" value="EHQ24443.1"/>
    <property type="molecule type" value="Genomic_DNA"/>
</dbReference>
<evidence type="ECO:0000259" key="1">
    <source>
        <dbReference type="Pfam" id="PF11784"/>
    </source>
</evidence>
<gene>
    <name evidence="5" type="ORF">Mucpa_0244</name>
</gene>
<dbReference type="SUPFAM" id="SSF52540">
    <property type="entry name" value="P-loop containing nucleoside triphosphate hydrolases"/>
    <property type="match status" value="2"/>
</dbReference>
<keyword evidence="5" id="KW-0067">ATP-binding</keyword>
<dbReference type="Pfam" id="PF18741">
    <property type="entry name" value="MTES_1575"/>
    <property type="match status" value="1"/>
</dbReference>
<dbReference type="Pfam" id="PF13195">
    <property type="entry name" value="DUF4011"/>
    <property type="match status" value="1"/>
</dbReference>
<dbReference type="GO" id="GO:0004386">
    <property type="term" value="F:helicase activity"/>
    <property type="evidence" value="ECO:0007669"/>
    <property type="project" value="UniProtKB-KW"/>
</dbReference>
<dbReference type="InterPro" id="IPR041677">
    <property type="entry name" value="DNA2/NAM7_AAA_11"/>
</dbReference>
<feature type="domain" description="DNA2/NAM7 helicase helicase" evidence="2">
    <location>
        <begin position="1316"/>
        <end position="1362"/>
    </location>
</feature>
<dbReference type="Pfam" id="PF13086">
    <property type="entry name" value="AAA_11"/>
    <property type="match status" value="2"/>
</dbReference>
<reference evidence="5" key="1">
    <citation type="submission" date="2011-09" db="EMBL/GenBank/DDBJ databases">
        <title>The permanent draft genome of Mucilaginibacter paludis DSM 18603.</title>
        <authorList>
            <consortium name="US DOE Joint Genome Institute (JGI-PGF)"/>
            <person name="Lucas S."/>
            <person name="Han J."/>
            <person name="Lapidus A."/>
            <person name="Bruce D."/>
            <person name="Goodwin L."/>
            <person name="Pitluck S."/>
            <person name="Peters L."/>
            <person name="Kyrpides N."/>
            <person name="Mavromatis K."/>
            <person name="Ivanova N."/>
            <person name="Mikhailova N."/>
            <person name="Held B."/>
            <person name="Detter J.C."/>
            <person name="Tapia R."/>
            <person name="Han C."/>
            <person name="Land M."/>
            <person name="Hauser L."/>
            <person name="Markowitz V."/>
            <person name="Cheng J.-F."/>
            <person name="Hugenholtz P."/>
            <person name="Woyke T."/>
            <person name="Wu D."/>
            <person name="Tindall B."/>
            <person name="Brambilla E."/>
            <person name="Klenk H.-P."/>
            <person name="Eisen J.A."/>
        </authorList>
    </citation>
    <scope>NUCLEOTIDE SEQUENCE [LARGE SCALE GENOMIC DNA]</scope>
    <source>
        <strain evidence="5">DSM 18603</strain>
    </source>
</reference>
<organism evidence="5 6">
    <name type="scientific">Mucilaginibacter paludis DSM 18603</name>
    <dbReference type="NCBI Taxonomy" id="714943"/>
    <lineage>
        <taxon>Bacteria</taxon>
        <taxon>Pseudomonadati</taxon>
        <taxon>Bacteroidota</taxon>
        <taxon>Sphingobacteriia</taxon>
        <taxon>Sphingobacteriales</taxon>
        <taxon>Sphingobacteriaceae</taxon>
        <taxon>Mucilaginibacter</taxon>
    </lineage>
</organism>
<dbReference type="OrthoDB" id="9757917at2"/>
<dbReference type="InterPro" id="IPR041679">
    <property type="entry name" value="DNA2/NAM7-like_C"/>
</dbReference>
<dbReference type="STRING" id="714943.Mucpa_0244"/>
<feature type="domain" description="DUF3320" evidence="1">
    <location>
        <begin position="1787"/>
        <end position="1834"/>
    </location>
</feature>
<keyword evidence="5" id="KW-0378">Hydrolase</keyword>
<dbReference type="FunFam" id="3.40.50.300:FF:002063">
    <property type="entry name" value="DNA helicase related protein"/>
    <property type="match status" value="1"/>
</dbReference>
<dbReference type="eggNOG" id="COG1198">
    <property type="taxonomic scope" value="Bacteria"/>
</dbReference>